<proteinExistence type="predicted"/>
<evidence type="ECO:0000313" key="3">
    <source>
        <dbReference type="RefSeq" id="XP_037888739.1"/>
    </source>
</evidence>
<feature type="compositionally biased region" description="Basic and acidic residues" evidence="1">
    <location>
        <begin position="1"/>
        <end position="32"/>
    </location>
</feature>
<feature type="region of interest" description="Disordered" evidence="1">
    <location>
        <begin position="1"/>
        <end position="131"/>
    </location>
</feature>
<dbReference type="GeneID" id="119637037"/>
<dbReference type="Proteomes" id="UP000092443">
    <property type="component" value="Unplaced"/>
</dbReference>
<dbReference type="RefSeq" id="XP_037888739.1">
    <property type="nucleotide sequence ID" value="XM_038032811.1"/>
</dbReference>
<dbReference type="AlphaFoldDB" id="A0A9C6DUB5"/>
<dbReference type="KEGG" id="gfs:119637037"/>
<reference evidence="3" key="1">
    <citation type="submission" date="2025-08" db="UniProtKB">
        <authorList>
            <consortium name="RefSeq"/>
        </authorList>
    </citation>
    <scope>IDENTIFICATION</scope>
    <source>
        <tissue evidence="3">Whole body pupa</tissue>
    </source>
</reference>
<name>A0A9C6DUB5_9MUSC</name>
<gene>
    <name evidence="3" type="primary">LOC119637037</name>
</gene>
<feature type="compositionally biased region" description="Basic and acidic residues" evidence="1">
    <location>
        <begin position="56"/>
        <end position="99"/>
    </location>
</feature>
<evidence type="ECO:0000313" key="2">
    <source>
        <dbReference type="Proteomes" id="UP000092443"/>
    </source>
</evidence>
<protein>
    <submittedName>
        <fullName evidence="3">Uncharacterized protein LOC119637037</fullName>
    </submittedName>
</protein>
<feature type="compositionally biased region" description="Basic and acidic residues" evidence="1">
    <location>
        <begin position="106"/>
        <end position="131"/>
    </location>
</feature>
<organism evidence="2 3">
    <name type="scientific">Glossina fuscipes</name>
    <dbReference type="NCBI Taxonomy" id="7396"/>
    <lineage>
        <taxon>Eukaryota</taxon>
        <taxon>Metazoa</taxon>
        <taxon>Ecdysozoa</taxon>
        <taxon>Arthropoda</taxon>
        <taxon>Hexapoda</taxon>
        <taxon>Insecta</taxon>
        <taxon>Pterygota</taxon>
        <taxon>Neoptera</taxon>
        <taxon>Endopterygota</taxon>
        <taxon>Diptera</taxon>
        <taxon>Brachycera</taxon>
        <taxon>Muscomorpha</taxon>
        <taxon>Hippoboscoidea</taxon>
        <taxon>Glossinidae</taxon>
        <taxon>Glossina</taxon>
    </lineage>
</organism>
<keyword evidence="2" id="KW-1185">Reference proteome</keyword>
<accession>A0A9C6DUB5</accession>
<evidence type="ECO:0000256" key="1">
    <source>
        <dbReference type="SAM" id="MobiDB-lite"/>
    </source>
</evidence>
<sequence length="434" mass="50840">MSKKMDKNLNEESKDAMEMESRKDIEKEATREPDDESDDDEEEGRFRIVPNATTISHDHPHLFPKNLKSEKMDENLNEEIKDDTMQTKSQKESSAGRDGESDEKADEGKKQEGEAEKEAEAEKEKGSEGEKKEIVKSRFKYMPNATTISMDIPHLFPKVYKFLFNAVKDIEIEINRVGPSFNYHPSVYYNKTFTFHSLYLNYFVRKHLATKHDVELRDRRAEMVIEEPDRFETGANPKLKAAIEKHYKIFTDRNTKAIDIPYSIKVVSLSHAISFRERVPETEFDTYYDNLLAIVKYLDSLVYNMVEINPKIDCEYFRAEPNIIFDGEVVFQIKVSKLKSLDRNREVISSRRFVQLLLYSFAYYKLTGKKILKLVIYNPLLSYEYVMELDDIDYELFEVALDKDVTAFQIKYPMLYESDDSDEKGSDNKEKVDE</sequence>
<feature type="compositionally biased region" description="Acidic residues" evidence="1">
    <location>
        <begin position="33"/>
        <end position="43"/>
    </location>
</feature>